<keyword evidence="3" id="KW-0560">Oxidoreductase</keyword>
<dbReference type="GO" id="GO:0005783">
    <property type="term" value="C:endoplasmic reticulum"/>
    <property type="evidence" value="ECO:0007669"/>
    <property type="project" value="TreeGrafter"/>
</dbReference>
<organism evidence="5 6">
    <name type="scientific">Meloidogyne incognita</name>
    <name type="common">Southern root-knot nematode worm</name>
    <name type="synonym">Oxyuris incognita</name>
    <dbReference type="NCBI Taxonomy" id="6306"/>
    <lineage>
        <taxon>Eukaryota</taxon>
        <taxon>Metazoa</taxon>
        <taxon>Ecdysozoa</taxon>
        <taxon>Nematoda</taxon>
        <taxon>Chromadorea</taxon>
        <taxon>Rhabditida</taxon>
        <taxon>Tylenchina</taxon>
        <taxon>Tylenchomorpha</taxon>
        <taxon>Tylenchoidea</taxon>
        <taxon>Meloidogynidae</taxon>
        <taxon>Meloidogyninae</taxon>
        <taxon>Meloidogyne</taxon>
        <taxon>Meloidogyne incognita group</taxon>
    </lineage>
</organism>
<evidence type="ECO:0000256" key="3">
    <source>
        <dbReference type="ARBA" id="ARBA00023002"/>
    </source>
</evidence>
<dbReference type="WBParaSite" id="Minc3s06758g40277">
    <property type="protein sequence ID" value="Minc3s06758g40277"/>
    <property type="gene ID" value="Minc3s06758g40277"/>
</dbReference>
<reference evidence="6" key="1">
    <citation type="submission" date="2022-11" db="UniProtKB">
        <authorList>
            <consortium name="WormBaseParasite"/>
        </authorList>
    </citation>
    <scope>IDENTIFICATION</scope>
</reference>
<evidence type="ECO:0000313" key="5">
    <source>
        <dbReference type="Proteomes" id="UP000887563"/>
    </source>
</evidence>
<dbReference type="GO" id="GO:0030497">
    <property type="term" value="P:fatty acid elongation"/>
    <property type="evidence" value="ECO:0007669"/>
    <property type="project" value="TreeGrafter"/>
</dbReference>
<dbReference type="GO" id="GO:0016491">
    <property type="term" value="F:oxidoreductase activity"/>
    <property type="evidence" value="ECO:0007669"/>
    <property type="project" value="UniProtKB-KW"/>
</dbReference>
<accession>A0A914NQ90</accession>
<sequence length="58" mass="6466">MTLINTFPTTILSHHILQQMAKRNRGVVVNVASSAANFDWFYLAVYSATKSFGSILFS</sequence>
<dbReference type="AlphaFoldDB" id="A0A914NQ90"/>
<keyword evidence="2" id="KW-0444">Lipid biosynthesis</keyword>
<evidence type="ECO:0000256" key="2">
    <source>
        <dbReference type="ARBA" id="ARBA00022955"/>
    </source>
</evidence>
<dbReference type="PANTHER" id="PTHR43086">
    <property type="entry name" value="VERY-LONG-CHAIN 3-OXOOACYL-COA REDUCTASE"/>
    <property type="match status" value="1"/>
</dbReference>
<keyword evidence="1" id="KW-0521">NADP</keyword>
<protein>
    <submittedName>
        <fullName evidence="6">Uncharacterized protein</fullName>
    </submittedName>
</protein>
<evidence type="ECO:0000256" key="1">
    <source>
        <dbReference type="ARBA" id="ARBA00022857"/>
    </source>
</evidence>
<dbReference type="InterPro" id="IPR002347">
    <property type="entry name" value="SDR_fam"/>
</dbReference>
<dbReference type="SUPFAM" id="SSF51735">
    <property type="entry name" value="NAD(P)-binding Rossmann-fold domains"/>
    <property type="match status" value="1"/>
</dbReference>
<name>A0A914NQ90_MELIC</name>
<dbReference type="Pfam" id="PF00106">
    <property type="entry name" value="adh_short"/>
    <property type="match status" value="1"/>
</dbReference>
<comment type="similarity">
    <text evidence="4">Belongs to the short-chain dehydrogenases/reductases (SDR) family. 17-beta-HSD 3 subfamily.</text>
</comment>
<dbReference type="Proteomes" id="UP000887563">
    <property type="component" value="Unplaced"/>
</dbReference>
<dbReference type="InterPro" id="IPR036291">
    <property type="entry name" value="NAD(P)-bd_dom_sf"/>
</dbReference>
<dbReference type="PANTHER" id="PTHR43086:SF2">
    <property type="entry name" value="HYDROXYSTEROID DEHYDROGENASE-LIKE PROTEIN 1"/>
    <property type="match status" value="1"/>
</dbReference>
<evidence type="ECO:0000313" key="6">
    <source>
        <dbReference type="WBParaSite" id="Minc3s06758g40277"/>
    </source>
</evidence>
<keyword evidence="5" id="KW-1185">Reference proteome</keyword>
<dbReference type="GO" id="GO:0006694">
    <property type="term" value="P:steroid biosynthetic process"/>
    <property type="evidence" value="ECO:0007669"/>
    <property type="project" value="UniProtKB-KW"/>
</dbReference>
<keyword evidence="2" id="KW-0443">Lipid metabolism</keyword>
<keyword evidence="2" id="KW-0752">Steroid biosynthesis</keyword>
<evidence type="ECO:0000256" key="4">
    <source>
        <dbReference type="ARBA" id="ARBA00038261"/>
    </source>
</evidence>
<dbReference type="Gene3D" id="3.40.50.720">
    <property type="entry name" value="NAD(P)-binding Rossmann-like Domain"/>
    <property type="match status" value="1"/>
</dbReference>
<proteinExistence type="inferred from homology"/>